<dbReference type="SUPFAM" id="SSF53300">
    <property type="entry name" value="vWA-like"/>
    <property type="match status" value="1"/>
</dbReference>
<dbReference type="PANTHER" id="PTHR24020:SF87">
    <property type="entry name" value="COLLAGEN ALPHA-1(VI) CHAIN-LIKE"/>
    <property type="match status" value="1"/>
</dbReference>
<evidence type="ECO:0000313" key="3">
    <source>
        <dbReference type="Proteomes" id="UP001460270"/>
    </source>
</evidence>
<proteinExistence type="predicted"/>
<evidence type="ECO:0000313" key="2">
    <source>
        <dbReference type="EMBL" id="KAK7885990.1"/>
    </source>
</evidence>
<dbReference type="InterPro" id="IPR050525">
    <property type="entry name" value="ECM_Assembly_Org"/>
</dbReference>
<evidence type="ECO:0000259" key="1">
    <source>
        <dbReference type="PROSITE" id="PS50234"/>
    </source>
</evidence>
<dbReference type="InterPro" id="IPR036465">
    <property type="entry name" value="vWFA_dom_sf"/>
</dbReference>
<dbReference type="Proteomes" id="UP001460270">
    <property type="component" value="Unassembled WGS sequence"/>
</dbReference>
<gene>
    <name evidence="2" type="ORF">WMY93_025611</name>
</gene>
<organism evidence="2 3">
    <name type="scientific">Mugilogobius chulae</name>
    <name type="common">yellowstripe goby</name>
    <dbReference type="NCBI Taxonomy" id="88201"/>
    <lineage>
        <taxon>Eukaryota</taxon>
        <taxon>Metazoa</taxon>
        <taxon>Chordata</taxon>
        <taxon>Craniata</taxon>
        <taxon>Vertebrata</taxon>
        <taxon>Euteleostomi</taxon>
        <taxon>Actinopterygii</taxon>
        <taxon>Neopterygii</taxon>
        <taxon>Teleostei</taxon>
        <taxon>Neoteleostei</taxon>
        <taxon>Acanthomorphata</taxon>
        <taxon>Gobiaria</taxon>
        <taxon>Gobiiformes</taxon>
        <taxon>Gobioidei</taxon>
        <taxon>Gobiidae</taxon>
        <taxon>Gobionellinae</taxon>
        <taxon>Mugilogobius</taxon>
    </lineage>
</organism>
<accession>A0AAW0MZE3</accession>
<dbReference type="Pfam" id="PF00092">
    <property type="entry name" value="VWA"/>
    <property type="match status" value="1"/>
</dbReference>
<protein>
    <recommendedName>
        <fullName evidence="1">VWFA domain-containing protein</fullName>
    </recommendedName>
</protein>
<dbReference type="PROSITE" id="PS50234">
    <property type="entry name" value="VWFA"/>
    <property type="match status" value="1"/>
</dbReference>
<dbReference type="PANTHER" id="PTHR24020">
    <property type="entry name" value="COLLAGEN ALPHA"/>
    <property type="match status" value="1"/>
</dbReference>
<feature type="domain" description="VWFA" evidence="1">
    <location>
        <begin position="1"/>
        <end position="87"/>
    </location>
</feature>
<dbReference type="AlphaFoldDB" id="A0AAW0MZE3"/>
<dbReference type="EMBL" id="JBBPFD010000019">
    <property type="protein sequence ID" value="KAK7885990.1"/>
    <property type="molecule type" value="Genomic_DNA"/>
</dbReference>
<keyword evidence="3" id="KW-1185">Reference proteome</keyword>
<dbReference type="InterPro" id="IPR002035">
    <property type="entry name" value="VWF_A"/>
</dbReference>
<reference evidence="3" key="1">
    <citation type="submission" date="2024-04" db="EMBL/GenBank/DDBJ databases">
        <title>Salinicola lusitanus LLJ914,a marine bacterium isolated from the Okinawa Trough.</title>
        <authorList>
            <person name="Li J."/>
        </authorList>
    </citation>
    <scope>NUCLEOTIDE SEQUENCE [LARGE SCALE GENOMIC DNA]</scope>
</reference>
<dbReference type="Gene3D" id="3.40.50.410">
    <property type="entry name" value="von Willebrand factor, type A domain"/>
    <property type="match status" value="1"/>
</dbReference>
<sequence length="132" mass="15060">MFETSFSPEGGARTNVQRVSIVFTDGRSQDDVSEWATKAKESGVTIYALGVGKAVEQELKEIASEPKEKHLFYTEDFGKMGEITEKLKDTFRICKVDQSMCECENIILFQTDANEKFKIMMRNNILFIINML</sequence>
<comment type="caution">
    <text evidence="2">The sequence shown here is derived from an EMBL/GenBank/DDBJ whole genome shotgun (WGS) entry which is preliminary data.</text>
</comment>
<name>A0AAW0MZE3_9GOBI</name>